<protein>
    <submittedName>
        <fullName evidence="1">Uncharacterized protein</fullName>
    </submittedName>
</protein>
<proteinExistence type="predicted"/>
<accession>A0A0C9U7H3</accession>
<organism evidence="1 2">
    <name type="scientific">Sphaerobolus stellatus (strain SS14)</name>
    <dbReference type="NCBI Taxonomy" id="990650"/>
    <lineage>
        <taxon>Eukaryota</taxon>
        <taxon>Fungi</taxon>
        <taxon>Dikarya</taxon>
        <taxon>Basidiomycota</taxon>
        <taxon>Agaricomycotina</taxon>
        <taxon>Agaricomycetes</taxon>
        <taxon>Phallomycetidae</taxon>
        <taxon>Geastrales</taxon>
        <taxon>Sphaerobolaceae</taxon>
        <taxon>Sphaerobolus</taxon>
    </lineage>
</organism>
<evidence type="ECO:0000313" key="2">
    <source>
        <dbReference type="Proteomes" id="UP000054279"/>
    </source>
</evidence>
<name>A0A0C9U7H3_SPHS4</name>
<dbReference type="Proteomes" id="UP000054279">
    <property type="component" value="Unassembled WGS sequence"/>
</dbReference>
<dbReference type="EMBL" id="KN837440">
    <property type="protein sequence ID" value="KIJ25022.1"/>
    <property type="molecule type" value="Genomic_DNA"/>
</dbReference>
<reference evidence="1 2" key="1">
    <citation type="submission" date="2014-06" db="EMBL/GenBank/DDBJ databases">
        <title>Evolutionary Origins and Diversification of the Mycorrhizal Mutualists.</title>
        <authorList>
            <consortium name="DOE Joint Genome Institute"/>
            <consortium name="Mycorrhizal Genomics Consortium"/>
            <person name="Kohler A."/>
            <person name="Kuo A."/>
            <person name="Nagy L.G."/>
            <person name="Floudas D."/>
            <person name="Copeland A."/>
            <person name="Barry K.W."/>
            <person name="Cichocki N."/>
            <person name="Veneault-Fourrey C."/>
            <person name="LaButti K."/>
            <person name="Lindquist E.A."/>
            <person name="Lipzen A."/>
            <person name="Lundell T."/>
            <person name="Morin E."/>
            <person name="Murat C."/>
            <person name="Riley R."/>
            <person name="Ohm R."/>
            <person name="Sun H."/>
            <person name="Tunlid A."/>
            <person name="Henrissat B."/>
            <person name="Grigoriev I.V."/>
            <person name="Hibbett D.S."/>
            <person name="Martin F."/>
        </authorList>
    </citation>
    <scope>NUCLEOTIDE SEQUENCE [LARGE SCALE GENOMIC DNA]</scope>
    <source>
        <strain evidence="1 2">SS14</strain>
    </source>
</reference>
<dbReference type="HOGENOM" id="CLU_2414712_0_0_1"/>
<sequence length="92" mass="10610">MCGRATIVLEVLEYEGYVAGNPEQAQIFVMKQSWQRLPLKNNYNINQLIALENSLHPESDTVYLQVCLRMAILRVGRSITRLTKFMLIQRAV</sequence>
<gene>
    <name evidence="1" type="ORF">M422DRAFT_274097</name>
</gene>
<keyword evidence="2" id="KW-1185">Reference proteome</keyword>
<dbReference type="AlphaFoldDB" id="A0A0C9U7H3"/>
<evidence type="ECO:0000313" key="1">
    <source>
        <dbReference type="EMBL" id="KIJ25022.1"/>
    </source>
</evidence>